<sequence length="211" mass="22785">MAPSTRRSSGLAALAVALTLTSIAQTFLCGRTLTKSSLPSSTPRRVKVFDLPFLNSEPEQDPAETGTRSARQADEDSARVVEVSMPLGVDFEERSGGDIYVKEVDKSSDAWAQGVRPGAQLVMISATFGDEMWNTQGVGMTQFLTVLNSRFGSNMKLALAKEDQNVLSAFLDAFKGSPGENQSPEDAEKKQQSLEAIFNEEEEKLQNGGGM</sequence>
<name>A0A812UZM7_9DINO</name>
<reference evidence="2" key="1">
    <citation type="submission" date="2021-02" db="EMBL/GenBank/DDBJ databases">
        <authorList>
            <person name="Dougan E. K."/>
            <person name="Rhodes N."/>
            <person name="Thang M."/>
            <person name="Chan C."/>
        </authorList>
    </citation>
    <scope>NUCLEOTIDE SEQUENCE</scope>
</reference>
<evidence type="ECO:0000313" key="2">
    <source>
        <dbReference type="EMBL" id="CAE7589496.1"/>
    </source>
</evidence>
<dbReference type="AlphaFoldDB" id="A0A812UZM7"/>
<organism evidence="2 3">
    <name type="scientific">Symbiodinium necroappetens</name>
    <dbReference type="NCBI Taxonomy" id="1628268"/>
    <lineage>
        <taxon>Eukaryota</taxon>
        <taxon>Sar</taxon>
        <taxon>Alveolata</taxon>
        <taxon>Dinophyceae</taxon>
        <taxon>Suessiales</taxon>
        <taxon>Symbiodiniaceae</taxon>
        <taxon>Symbiodinium</taxon>
    </lineage>
</organism>
<dbReference type="OrthoDB" id="418269at2759"/>
<accession>A0A812UZM7</accession>
<gene>
    <name evidence="2" type="ORF">SNEC2469_LOCUS17034</name>
</gene>
<comment type="caution">
    <text evidence="2">The sequence shown here is derived from an EMBL/GenBank/DDBJ whole genome shotgun (WGS) entry which is preliminary data.</text>
</comment>
<evidence type="ECO:0000313" key="3">
    <source>
        <dbReference type="Proteomes" id="UP000601435"/>
    </source>
</evidence>
<protein>
    <recommendedName>
        <fullName evidence="4">PDZ domain-containing protein</fullName>
    </recommendedName>
</protein>
<evidence type="ECO:0000256" key="1">
    <source>
        <dbReference type="SAM" id="MobiDB-lite"/>
    </source>
</evidence>
<proteinExistence type="predicted"/>
<feature type="region of interest" description="Disordered" evidence="1">
    <location>
        <begin position="53"/>
        <end position="77"/>
    </location>
</feature>
<feature type="non-terminal residue" evidence="2">
    <location>
        <position position="211"/>
    </location>
</feature>
<keyword evidence="3" id="KW-1185">Reference proteome</keyword>
<dbReference type="Proteomes" id="UP000601435">
    <property type="component" value="Unassembled WGS sequence"/>
</dbReference>
<evidence type="ECO:0008006" key="4">
    <source>
        <dbReference type="Google" id="ProtNLM"/>
    </source>
</evidence>
<dbReference type="EMBL" id="CAJNJA010027937">
    <property type="protein sequence ID" value="CAE7589496.1"/>
    <property type="molecule type" value="Genomic_DNA"/>
</dbReference>